<dbReference type="GO" id="GO:0003697">
    <property type="term" value="F:single-stranded DNA binding"/>
    <property type="evidence" value="ECO:0007669"/>
    <property type="project" value="UniProtKB-UniRule"/>
</dbReference>
<feature type="short sequence motif" description="Important for interaction with partner proteins" evidence="2">
    <location>
        <begin position="179"/>
        <end position="184"/>
    </location>
</feature>
<dbReference type="GO" id="GO:0009295">
    <property type="term" value="C:nucleoid"/>
    <property type="evidence" value="ECO:0007669"/>
    <property type="project" value="TreeGrafter"/>
</dbReference>
<dbReference type="CDD" id="cd04496">
    <property type="entry name" value="SSB_OBF"/>
    <property type="match status" value="1"/>
</dbReference>
<keyword evidence="2" id="KW-0235">DNA replication</keyword>
<feature type="region of interest" description="Disordered" evidence="4">
    <location>
        <begin position="127"/>
        <end position="184"/>
    </location>
</feature>
<protein>
    <recommendedName>
        <fullName evidence="2 3">Single-stranded DNA-binding protein</fullName>
        <shortName evidence="2">SSB</shortName>
    </recommendedName>
</protein>
<dbReference type="PANTHER" id="PTHR10302:SF27">
    <property type="entry name" value="SINGLE-STRANDED DNA-BINDING PROTEIN"/>
    <property type="match status" value="1"/>
</dbReference>
<keyword evidence="6" id="KW-1185">Reference proteome</keyword>
<dbReference type="STRING" id="335543.Sfum_1595"/>
<dbReference type="FunCoup" id="A0LIN0">
    <property type="interactions" value="410"/>
</dbReference>
<comment type="subunit">
    <text evidence="2">Homotetramer.</text>
</comment>
<evidence type="ECO:0000256" key="2">
    <source>
        <dbReference type="HAMAP-Rule" id="MF_00984"/>
    </source>
</evidence>
<keyword evidence="2" id="KW-0227">DNA damage</keyword>
<dbReference type="HAMAP" id="MF_00984">
    <property type="entry name" value="SSB"/>
    <property type="match status" value="1"/>
</dbReference>
<feature type="compositionally biased region" description="Low complexity" evidence="4">
    <location>
        <begin position="134"/>
        <end position="161"/>
    </location>
</feature>
<keyword evidence="1 2" id="KW-0238">DNA-binding</keyword>
<proteinExistence type="inferred from homology"/>
<dbReference type="SUPFAM" id="SSF50249">
    <property type="entry name" value="Nucleic acid-binding proteins"/>
    <property type="match status" value="1"/>
</dbReference>
<dbReference type="InterPro" id="IPR011344">
    <property type="entry name" value="ssDNA-bd"/>
</dbReference>
<dbReference type="AlphaFoldDB" id="A0LIN0"/>
<organism evidence="5 6">
    <name type="scientific">Syntrophobacter fumaroxidans (strain DSM 10017 / MPOB)</name>
    <dbReference type="NCBI Taxonomy" id="335543"/>
    <lineage>
        <taxon>Bacteria</taxon>
        <taxon>Pseudomonadati</taxon>
        <taxon>Thermodesulfobacteriota</taxon>
        <taxon>Syntrophobacteria</taxon>
        <taxon>Syntrophobacterales</taxon>
        <taxon>Syntrophobacteraceae</taxon>
        <taxon>Syntrophobacter</taxon>
    </lineage>
</organism>
<dbReference type="PANTHER" id="PTHR10302">
    <property type="entry name" value="SINGLE-STRANDED DNA-BINDING PROTEIN"/>
    <property type="match status" value="1"/>
</dbReference>
<dbReference type="InParanoid" id="A0LIN0"/>
<evidence type="ECO:0000256" key="1">
    <source>
        <dbReference type="ARBA" id="ARBA00023125"/>
    </source>
</evidence>
<dbReference type="Proteomes" id="UP000001784">
    <property type="component" value="Chromosome"/>
</dbReference>
<dbReference type="InterPro" id="IPR000424">
    <property type="entry name" value="Primosome_PriB/ssb"/>
</dbReference>
<dbReference type="PROSITE" id="PS50935">
    <property type="entry name" value="SSB"/>
    <property type="match status" value="1"/>
</dbReference>
<dbReference type="InterPro" id="IPR012340">
    <property type="entry name" value="NA-bd_OB-fold"/>
</dbReference>
<evidence type="ECO:0000256" key="4">
    <source>
        <dbReference type="SAM" id="MobiDB-lite"/>
    </source>
</evidence>
<reference evidence="5 6" key="1">
    <citation type="submission" date="2006-10" db="EMBL/GenBank/DDBJ databases">
        <title>Complete sequence of Syntrophobacter fumaroxidans MPOB.</title>
        <authorList>
            <consortium name="US DOE Joint Genome Institute"/>
            <person name="Copeland A."/>
            <person name="Lucas S."/>
            <person name="Lapidus A."/>
            <person name="Barry K."/>
            <person name="Detter J.C."/>
            <person name="Glavina del Rio T."/>
            <person name="Hammon N."/>
            <person name="Israni S."/>
            <person name="Pitluck S."/>
            <person name="Goltsman E.G."/>
            <person name="Martinez M."/>
            <person name="Schmutz J."/>
            <person name="Larimer F."/>
            <person name="Land M."/>
            <person name="Hauser L."/>
            <person name="Kyrpides N."/>
            <person name="Kim E."/>
            <person name="Boone D.R."/>
            <person name="Brockman F."/>
            <person name="Culley D."/>
            <person name="Ferry J."/>
            <person name="Gunsalus R."/>
            <person name="McInerney M.J."/>
            <person name="Morrison M."/>
            <person name="Plugge C."/>
            <person name="Rohlin L."/>
            <person name="Scholten J."/>
            <person name="Sieber J."/>
            <person name="Stams A.J.M."/>
            <person name="Worm P."/>
            <person name="Henstra A.M."/>
            <person name="Richardson P."/>
        </authorList>
    </citation>
    <scope>NUCLEOTIDE SEQUENCE [LARGE SCALE GENOMIC DNA]</scope>
    <source>
        <strain evidence="6">DSM 10017 / MPOB</strain>
    </source>
</reference>
<name>A0LIN0_SYNFM</name>
<dbReference type="Pfam" id="PF00436">
    <property type="entry name" value="SSB"/>
    <property type="match status" value="1"/>
</dbReference>
<dbReference type="eggNOG" id="COG0629">
    <property type="taxonomic scope" value="Bacteria"/>
</dbReference>
<evidence type="ECO:0000313" key="5">
    <source>
        <dbReference type="EMBL" id="ABK17282.1"/>
    </source>
</evidence>
<sequence length="184" mass="19799">MLRLPICAGLNALEKGKKMAKGTVNKVILVGRLGGDPDVRYTPNGMAIAKFNLATNERVPAGEGNWEDRTEWHRIVVFGKLAETCGNYLSKGRLVYIEGSLRTQQWEDAQGVKRYTTEIVARDMTMLGGGAGEGQQSQGQYGQGQQAQGQSQGKPQSSQGATGRSRADELPPHPGGGPDDDIPF</sequence>
<dbReference type="HOGENOM" id="CLU_078758_0_2_7"/>
<dbReference type="EMBL" id="CP000478">
    <property type="protein sequence ID" value="ABK17282.1"/>
    <property type="molecule type" value="Genomic_DNA"/>
</dbReference>
<dbReference type="Gene3D" id="2.40.50.140">
    <property type="entry name" value="Nucleic acid-binding proteins"/>
    <property type="match status" value="1"/>
</dbReference>
<accession>A0LIN0</accession>
<gene>
    <name evidence="5" type="ordered locus">Sfum_1595</name>
</gene>
<keyword evidence="2" id="KW-0234">DNA repair</keyword>
<dbReference type="GO" id="GO:0006260">
    <property type="term" value="P:DNA replication"/>
    <property type="evidence" value="ECO:0007669"/>
    <property type="project" value="UniProtKB-UniRule"/>
</dbReference>
<keyword evidence="2" id="KW-0233">DNA recombination</keyword>
<dbReference type="KEGG" id="sfu:Sfum_1595"/>
<dbReference type="GO" id="GO:0006310">
    <property type="term" value="P:DNA recombination"/>
    <property type="evidence" value="ECO:0007669"/>
    <property type="project" value="UniProtKB-UniRule"/>
</dbReference>
<evidence type="ECO:0000256" key="3">
    <source>
        <dbReference type="RuleBase" id="RU000524"/>
    </source>
</evidence>
<evidence type="ECO:0000313" key="6">
    <source>
        <dbReference type="Proteomes" id="UP000001784"/>
    </source>
</evidence>
<dbReference type="GO" id="GO:0006281">
    <property type="term" value="P:DNA repair"/>
    <property type="evidence" value="ECO:0007669"/>
    <property type="project" value="UniProtKB-UniRule"/>
</dbReference>
<dbReference type="NCBIfam" id="TIGR00621">
    <property type="entry name" value="ssb"/>
    <property type="match status" value="1"/>
</dbReference>
<feature type="DNA-binding region" evidence="2">
    <location>
        <begin position="72"/>
        <end position="78"/>
    </location>
</feature>
<comment type="function">
    <text evidence="2">Plays an important role in DNA replication, recombination and repair. Binds to ssDNA and to an array of partner proteins to recruit them to their sites of action during DNA metabolism.</text>
</comment>